<dbReference type="RefSeq" id="WP_184835625.1">
    <property type="nucleotide sequence ID" value="NZ_JACHMN010000002.1"/>
</dbReference>
<dbReference type="GO" id="GO:0008168">
    <property type="term" value="F:methyltransferase activity"/>
    <property type="evidence" value="ECO:0007669"/>
    <property type="project" value="UniProtKB-KW"/>
</dbReference>
<reference evidence="4 5" key="1">
    <citation type="submission" date="2020-08" db="EMBL/GenBank/DDBJ databases">
        <title>Sequencing the genomes of 1000 actinobacteria strains.</title>
        <authorList>
            <person name="Klenk H.-P."/>
        </authorList>
    </citation>
    <scope>NUCLEOTIDE SEQUENCE [LARGE SCALE GENOMIC DNA]</scope>
    <source>
        <strain evidence="4 5">DSM 45362</strain>
    </source>
</reference>
<keyword evidence="2" id="KW-0808">Transferase</keyword>
<name>A0A841BQZ7_9ACTN</name>
<evidence type="ECO:0000256" key="2">
    <source>
        <dbReference type="ARBA" id="ARBA00022679"/>
    </source>
</evidence>
<evidence type="ECO:0000259" key="3">
    <source>
        <dbReference type="Pfam" id="PF13649"/>
    </source>
</evidence>
<dbReference type="PANTHER" id="PTHR43861:SF1">
    <property type="entry name" value="TRANS-ACONITATE 2-METHYLTRANSFERASE"/>
    <property type="match status" value="1"/>
</dbReference>
<dbReference type="Gene3D" id="3.40.50.150">
    <property type="entry name" value="Vaccinia Virus protein VP39"/>
    <property type="match status" value="1"/>
</dbReference>
<evidence type="ECO:0000313" key="4">
    <source>
        <dbReference type="EMBL" id="MBB5869172.1"/>
    </source>
</evidence>
<dbReference type="PANTHER" id="PTHR43861">
    <property type="entry name" value="TRANS-ACONITATE 2-METHYLTRANSFERASE-RELATED"/>
    <property type="match status" value="1"/>
</dbReference>
<dbReference type="Pfam" id="PF13649">
    <property type="entry name" value="Methyltransf_25"/>
    <property type="match status" value="1"/>
</dbReference>
<keyword evidence="1 4" id="KW-0489">Methyltransferase</keyword>
<dbReference type="InterPro" id="IPR041698">
    <property type="entry name" value="Methyltransf_25"/>
</dbReference>
<dbReference type="CDD" id="cd02440">
    <property type="entry name" value="AdoMet_MTases"/>
    <property type="match status" value="1"/>
</dbReference>
<dbReference type="EMBL" id="JACHMN010000002">
    <property type="protein sequence ID" value="MBB5869172.1"/>
    <property type="molecule type" value="Genomic_DNA"/>
</dbReference>
<keyword evidence="4" id="KW-0830">Ubiquinone</keyword>
<dbReference type="SUPFAM" id="SSF53335">
    <property type="entry name" value="S-adenosyl-L-methionine-dependent methyltransferases"/>
    <property type="match status" value="1"/>
</dbReference>
<keyword evidence="5" id="KW-1185">Reference proteome</keyword>
<feature type="domain" description="Methyltransferase" evidence="3">
    <location>
        <begin position="41"/>
        <end position="133"/>
    </location>
</feature>
<gene>
    <name evidence="4" type="ORF">F4553_002551</name>
</gene>
<dbReference type="InterPro" id="IPR029063">
    <property type="entry name" value="SAM-dependent_MTases_sf"/>
</dbReference>
<dbReference type="GO" id="GO:0032259">
    <property type="term" value="P:methylation"/>
    <property type="evidence" value="ECO:0007669"/>
    <property type="project" value="UniProtKB-KW"/>
</dbReference>
<accession>A0A841BQZ7</accession>
<evidence type="ECO:0000313" key="5">
    <source>
        <dbReference type="Proteomes" id="UP000587527"/>
    </source>
</evidence>
<dbReference type="Proteomes" id="UP000587527">
    <property type="component" value="Unassembled WGS sequence"/>
</dbReference>
<protein>
    <submittedName>
        <fullName evidence="4">Ubiquinone/menaquinone biosynthesis C-methylase UbiE</fullName>
    </submittedName>
</protein>
<evidence type="ECO:0000256" key="1">
    <source>
        <dbReference type="ARBA" id="ARBA00022603"/>
    </source>
</evidence>
<comment type="caution">
    <text evidence="4">The sequence shown here is derived from an EMBL/GenBank/DDBJ whole genome shotgun (WGS) entry which is preliminary data.</text>
</comment>
<sequence>MPTPPQHDQIHYLLQLAATDPGRDYKRRLLAELDLRRGHTVLDLGCGPGADLATMADRVGEQGMVIGVDHDPAMVEAAQHQVEQPNIEVRLASGSALPLDDHSVDRARIDRVLMHVESPAAILTEVGRVLRPGCLLGLVEPDWDTLTFDAPDLATTRAYTRYVADRVIRNGTIGRQLTRLAMEAGFAVQSIIPTPIVFGSFAAADQILRMGSVASRAVADGAIEADAAEAWLASLSTGPFQAGFTFYTVIAETAA</sequence>
<organism evidence="4 5">
    <name type="scientific">Allocatelliglobosispora scoriae</name>
    <dbReference type="NCBI Taxonomy" id="643052"/>
    <lineage>
        <taxon>Bacteria</taxon>
        <taxon>Bacillati</taxon>
        <taxon>Actinomycetota</taxon>
        <taxon>Actinomycetes</taxon>
        <taxon>Micromonosporales</taxon>
        <taxon>Micromonosporaceae</taxon>
        <taxon>Allocatelliglobosispora</taxon>
    </lineage>
</organism>
<proteinExistence type="predicted"/>
<dbReference type="AlphaFoldDB" id="A0A841BQZ7"/>